<dbReference type="STRING" id="135651.G0MLI0"/>
<dbReference type="HOGENOM" id="CLU_262478_0_0_1"/>
<feature type="domain" description="Galectin" evidence="3">
    <location>
        <begin position="990"/>
        <end position="1123"/>
    </location>
</feature>
<dbReference type="eggNOG" id="ENOG502TGB4">
    <property type="taxonomic scope" value="Eukaryota"/>
</dbReference>
<organism evidence="5">
    <name type="scientific">Caenorhabditis brenneri</name>
    <name type="common">Nematode worm</name>
    <dbReference type="NCBI Taxonomy" id="135651"/>
    <lineage>
        <taxon>Eukaryota</taxon>
        <taxon>Metazoa</taxon>
        <taxon>Ecdysozoa</taxon>
        <taxon>Nematoda</taxon>
        <taxon>Chromadorea</taxon>
        <taxon>Rhabditida</taxon>
        <taxon>Rhabditina</taxon>
        <taxon>Rhabditomorpha</taxon>
        <taxon>Rhabditoidea</taxon>
        <taxon>Rhabditidae</taxon>
        <taxon>Peloderinae</taxon>
        <taxon>Caenorhabditis</taxon>
    </lineage>
</organism>
<dbReference type="SMART" id="SM00276">
    <property type="entry name" value="GLECT"/>
    <property type="match status" value="1"/>
</dbReference>
<dbReference type="Pfam" id="PF00337">
    <property type="entry name" value="Gal-bind_lectin"/>
    <property type="match status" value="2"/>
</dbReference>
<dbReference type="InterPro" id="IPR044156">
    <property type="entry name" value="Galectin-like"/>
</dbReference>
<accession>G0MLI0</accession>
<evidence type="ECO:0000313" key="4">
    <source>
        <dbReference type="EMBL" id="EGT35728.1"/>
    </source>
</evidence>
<dbReference type="GO" id="GO:0030246">
    <property type="term" value="F:carbohydrate binding"/>
    <property type="evidence" value="ECO:0007669"/>
    <property type="project" value="UniProtKB-KW"/>
</dbReference>
<dbReference type="Proteomes" id="UP000008068">
    <property type="component" value="Unassembled WGS sequence"/>
</dbReference>
<proteinExistence type="predicted"/>
<dbReference type="SUPFAM" id="SSF49899">
    <property type="entry name" value="Concanavalin A-like lectins/glucanases"/>
    <property type="match status" value="2"/>
</dbReference>
<gene>
    <name evidence="4" type="ORF">CAEBREN_22690</name>
</gene>
<keyword evidence="1" id="KW-0430">Lectin</keyword>
<dbReference type="SMART" id="SM00908">
    <property type="entry name" value="Gal-bind_lectin"/>
    <property type="match status" value="2"/>
</dbReference>
<reference evidence="5" key="1">
    <citation type="submission" date="2011-07" db="EMBL/GenBank/DDBJ databases">
        <authorList>
            <consortium name="Caenorhabditis brenneri Sequencing and Analysis Consortium"/>
            <person name="Wilson R.K."/>
        </authorList>
    </citation>
    <scope>NUCLEOTIDE SEQUENCE [LARGE SCALE GENOMIC DNA]</scope>
    <source>
        <strain evidence="5">PB2801</strain>
    </source>
</reference>
<dbReference type="EMBL" id="GL379800">
    <property type="protein sequence ID" value="EGT35728.1"/>
    <property type="molecule type" value="Genomic_DNA"/>
</dbReference>
<name>G0MLI0_CAEBE</name>
<sequence length="1157" mass="127033">MPDFSSDLTHYNAVRGPTQEMFLKDLGCGIDTCQNLPITVKPVFNVIDSQGCLKFETNPSGSDRILGKAGYLAAEESAGLIRYDEYYSQDSDNFAYTNGKYPDQFGACQLEEYGSYRYEFVRTLGYAFTAVTVPANLPIYSTFGYDDGLPEPSSTFTTTPIWTILLKNSTNGTQGVGSAHLPWTPPVQATPIAPTNVCLLNGNGSVLSRCGDVDRVVQFYDREHVFVGFIDSFTVFAGDHYPDLTSQGYTPTGKIIGFTIPCDSAPNGEVVIEIPGSGSTTPSSMTSPTPTSISTVGFYVEPIRIVSESSGTQGYWLDPSGTTPSELDILETSNVCVFTANSTVISRCGFGRSLYLYYDLEEKFYFVSLYTFGRNVSGKVIGVAFENAENSCGLELVPIRELFKEGVGYRVIAGDDTYTTLLNQGFNTTGNIVGYTVNCKDSRGDFVYGELPSYEFSTIPASTSSGSTASTTAYTPDPSDLIYLFVSPLQNVSRIPDGIIGTGFIQDPNMDSHNPIPVCIFPSNETFLPFCGSTVPLYQYFDLDEKFYFIGVEDFGRRVSYTRIGTAFSSEDNICGLKLRPMRELFKRNVGYTMVAGNNYAHLISQGYTLTGNILGYTVRCKVPEDKLICGNLPTNWTTTTKATTLSTTVTPTTAPYDLKAPLPKLDCDIIKNYGDLRWRMVEFSRYMEVGDNFTMTGHIWNNATESSLSMYVGLTPEWLQSKISIHVNMRWWRTDIIYNYFWGKWDYRYETFSPRPFSKGMPYTLSIVRGTDHYLVYGNGLLIKKYWMVGDVRLHQVGGFMGFREWTIDTVQMDCAQPVTATGTRSTSTVTTPKSTVPITTKTTVTSPTTTVTQSTAKVAPTSTTTVTTPTTTVIPTTTTVPTTSTKTTVTTPATTVPTPTTTVTPTSTASRITVSTTVTPSSTSTVPTTTTTVTQSTTTVPTTTKATVTSPTTSVTRTPATTTQYNLSAPLPTLDCDTIEFYGDLRWRTVNFGRTMEVGDNITIVGHIWQNASQSNVNFYLGFNPKFGTSKIPVHISQRWSSTQNIYNNYWDTWGPEAYSSRVFTRGNPFVLSVVKTSNAHHIYGNGVLLIKFGYRGTAAQNTIGSVIVYNDWSVDSIQMDCSRPPNTTVPSTTVSTTVIPSTTTTVTSTSTVTK</sequence>
<dbReference type="PROSITE" id="PS51304">
    <property type="entry name" value="GALECTIN"/>
    <property type="match status" value="2"/>
</dbReference>
<dbReference type="OMA" id="WTIDTVQ"/>
<dbReference type="FunCoup" id="G0MLI0">
    <property type="interactions" value="1051"/>
</dbReference>
<dbReference type="InterPro" id="IPR001079">
    <property type="entry name" value="Galectin_CRD"/>
</dbReference>
<evidence type="ECO:0000313" key="5">
    <source>
        <dbReference type="Proteomes" id="UP000008068"/>
    </source>
</evidence>
<feature type="domain" description="Galectin" evidence="3">
    <location>
        <begin position="680"/>
        <end position="815"/>
    </location>
</feature>
<dbReference type="PANTHER" id="PTHR11346:SF88">
    <property type="entry name" value="GALECTIN"/>
    <property type="match status" value="1"/>
</dbReference>
<dbReference type="AlphaFoldDB" id="G0MLI0"/>
<evidence type="ECO:0000256" key="1">
    <source>
        <dbReference type="ARBA" id="ARBA00022734"/>
    </source>
</evidence>
<dbReference type="InParanoid" id="G0MLI0"/>
<dbReference type="Gene3D" id="2.60.120.200">
    <property type="match status" value="2"/>
</dbReference>
<dbReference type="OrthoDB" id="5829566at2759"/>
<dbReference type="PANTHER" id="PTHR11346">
    <property type="entry name" value="GALECTIN"/>
    <property type="match status" value="1"/>
</dbReference>
<evidence type="ECO:0000259" key="3">
    <source>
        <dbReference type="PROSITE" id="PS51304"/>
    </source>
</evidence>
<evidence type="ECO:0000256" key="2">
    <source>
        <dbReference type="SAM" id="MobiDB-lite"/>
    </source>
</evidence>
<feature type="region of interest" description="Disordered" evidence="2">
    <location>
        <begin position="879"/>
        <end position="908"/>
    </location>
</feature>
<protein>
    <recommendedName>
        <fullName evidence="3">Galectin domain-containing protein</fullName>
    </recommendedName>
</protein>
<dbReference type="InterPro" id="IPR013320">
    <property type="entry name" value="ConA-like_dom_sf"/>
</dbReference>
<keyword evidence="5" id="KW-1185">Reference proteome</keyword>